<name>A0A091D9I6_FUKDA</name>
<dbReference type="EMBL" id="KN123057">
    <property type="protein sequence ID" value="KFO26940.1"/>
    <property type="molecule type" value="Genomic_DNA"/>
</dbReference>
<organism evidence="2 3">
    <name type="scientific">Fukomys damarensis</name>
    <name type="common">Damaraland mole rat</name>
    <name type="synonym">Cryptomys damarensis</name>
    <dbReference type="NCBI Taxonomy" id="885580"/>
    <lineage>
        <taxon>Eukaryota</taxon>
        <taxon>Metazoa</taxon>
        <taxon>Chordata</taxon>
        <taxon>Craniata</taxon>
        <taxon>Vertebrata</taxon>
        <taxon>Euteleostomi</taxon>
        <taxon>Mammalia</taxon>
        <taxon>Eutheria</taxon>
        <taxon>Euarchontoglires</taxon>
        <taxon>Glires</taxon>
        <taxon>Rodentia</taxon>
        <taxon>Hystricomorpha</taxon>
        <taxon>Bathyergidae</taxon>
        <taxon>Fukomys</taxon>
    </lineage>
</organism>
<feature type="compositionally biased region" description="Polar residues" evidence="1">
    <location>
        <begin position="8"/>
        <end position="25"/>
    </location>
</feature>
<reference evidence="2 3" key="1">
    <citation type="submission" date="2013-11" db="EMBL/GenBank/DDBJ databases">
        <title>The Damaraland mole rat (Fukomys damarensis) genome and evolution of African mole rats.</title>
        <authorList>
            <person name="Gladyshev V.N."/>
            <person name="Fang X."/>
        </authorList>
    </citation>
    <scope>NUCLEOTIDE SEQUENCE [LARGE SCALE GENOMIC DNA]</scope>
    <source>
        <tissue evidence="2">Liver</tissue>
    </source>
</reference>
<proteinExistence type="predicted"/>
<gene>
    <name evidence="2" type="ORF">H920_11665</name>
</gene>
<dbReference type="Proteomes" id="UP000028990">
    <property type="component" value="Unassembled WGS sequence"/>
</dbReference>
<protein>
    <submittedName>
        <fullName evidence="2">Uncharacterized protein</fullName>
    </submittedName>
</protein>
<feature type="region of interest" description="Disordered" evidence="1">
    <location>
        <begin position="1"/>
        <end position="28"/>
    </location>
</feature>
<keyword evidence="3" id="KW-1185">Reference proteome</keyword>
<evidence type="ECO:0000256" key="1">
    <source>
        <dbReference type="SAM" id="MobiDB-lite"/>
    </source>
</evidence>
<evidence type="ECO:0000313" key="3">
    <source>
        <dbReference type="Proteomes" id="UP000028990"/>
    </source>
</evidence>
<accession>A0A091D9I6</accession>
<dbReference type="AlphaFoldDB" id="A0A091D9I6"/>
<evidence type="ECO:0000313" key="2">
    <source>
        <dbReference type="EMBL" id="KFO26940.1"/>
    </source>
</evidence>
<sequence>MSLPFGGSSAQACSRQGAPASSASDQRLHQVHLLDSQHKGRGLWPAASARAPQLFLLVEASWPRVRQAVAGGKGSCRDVVPAQDKRGELVPDALEHMNYVLCGRNSWMESPSALVLWVGNGCDRQYPTFSFHQSSLASPPALKPRPWATVRERCCLFALNRR</sequence>